<keyword evidence="3 6" id="KW-0245">EGF-like domain</keyword>
<evidence type="ECO:0000256" key="6">
    <source>
        <dbReference type="PROSITE-ProRule" id="PRU00076"/>
    </source>
</evidence>
<dbReference type="SMART" id="SM00181">
    <property type="entry name" value="EGF"/>
    <property type="match status" value="5"/>
</dbReference>
<keyword evidence="4 9" id="KW-0732">Signal</keyword>
<evidence type="ECO:0000256" key="3">
    <source>
        <dbReference type="ARBA" id="ARBA00022536"/>
    </source>
</evidence>
<dbReference type="CDD" id="cd00055">
    <property type="entry name" value="EGF_Lam"/>
    <property type="match status" value="1"/>
</dbReference>
<feature type="transmembrane region" description="Helical" evidence="8">
    <location>
        <begin position="673"/>
        <end position="694"/>
    </location>
</feature>
<comment type="caution">
    <text evidence="6">Lacks conserved residue(s) required for the propagation of feature annotation.</text>
</comment>
<feature type="domain" description="EGF-like" evidence="10">
    <location>
        <begin position="192"/>
        <end position="224"/>
    </location>
</feature>
<dbReference type="InterPro" id="IPR002049">
    <property type="entry name" value="LE_dom"/>
</dbReference>
<dbReference type="PROSITE" id="PS00022">
    <property type="entry name" value="EGF_1"/>
    <property type="match status" value="1"/>
</dbReference>
<dbReference type="InterPro" id="IPR043601">
    <property type="entry name" value="Rspo_Fu-CRD_dom"/>
</dbReference>
<dbReference type="SUPFAM" id="SSF57184">
    <property type="entry name" value="Growth factor receptor domain"/>
    <property type="match status" value="4"/>
</dbReference>
<dbReference type="Pfam" id="PF23106">
    <property type="entry name" value="EGF_Teneurin"/>
    <property type="match status" value="1"/>
</dbReference>
<evidence type="ECO:0000256" key="9">
    <source>
        <dbReference type="SAM" id="SignalP"/>
    </source>
</evidence>
<dbReference type="PROSITE" id="PS50026">
    <property type="entry name" value="EGF_3"/>
    <property type="match status" value="1"/>
</dbReference>
<evidence type="ECO:0000313" key="12">
    <source>
        <dbReference type="Proteomes" id="UP000076798"/>
    </source>
</evidence>
<feature type="disulfide bond" evidence="6">
    <location>
        <begin position="214"/>
        <end position="223"/>
    </location>
</feature>
<dbReference type="PROSITE" id="PS01248">
    <property type="entry name" value="EGF_LAM_1"/>
    <property type="match status" value="1"/>
</dbReference>
<evidence type="ECO:0000259" key="10">
    <source>
        <dbReference type="PROSITE" id="PS50026"/>
    </source>
</evidence>
<dbReference type="PANTHER" id="PTHR15332">
    <property type="entry name" value="PROPROTEIN CONVERTASE SUBTILISIN_KEXIN TYPE 5-LIKE"/>
    <property type="match status" value="1"/>
</dbReference>
<keyword evidence="6" id="KW-1015">Disulfide bond</keyword>
<keyword evidence="2" id="KW-0964">Secreted</keyword>
<dbReference type="SMART" id="SM00261">
    <property type="entry name" value="FU"/>
    <property type="match status" value="7"/>
</dbReference>
<sequence>MFYSISLATIALSTITTALAQSLNNVTVVCVAGQCLEGYTNTSLGEILNAPSSPSVLLLPGQYSTSTSPQLLHNMLTSSQASLAPQAGFGNASRSSSTIPLPLSIQMQPGVVAYTDSLYGGQGFFSSISESPASLNGTLKPLNGASLSISSNTWAALEVGSGSTLIVWSSIPDFSQLPPTASSGSFSLLDIQSGACSPPCAGAGVCSLSGTCTCPTGFTGQSCETCADGFFGPDCLPCPADCETCDSGPTGTGKCLVPAVANAPSTCNCLNGVCGSNGSCTCNAGWTAASNGTACAACAKGFFLSSSGNCQVCSIGCTECSDGSGDCITCANNFTADANDRTKCDPVLPNSANGGTCPSGSFASGNTSNTACTACSPVCGTCTGPTSNECITCASGSYLLNGNCVKADQNGVCEGTNLIANNNNGECDSCPSKCTTCNLPQFAVNTQIAQAQCTGCVPGFVLSNGQCVASCPSGTFLNPQDNLTCIACSSSCGTCAGAADFCLSCHNNQLASNGQCVTSCPTDSFNSNGSCLPCHADCGSCSGSAFNQCSTCTSARPVLTSGRCLPTCSQNQFFDITSSSCQTCDSTCSSCSGTGPNNCLACSSASQVLRAGKCVEAPCAGNSTVVAGLGACLSEFVVVPTSSSGTTLAPLPSFTGITIPTTPVVTTSSHLQWWQILLMTLGCAFIALMALMCLRRRARKKRAQQTAIFAQTLDQRQVWRRRFARFGAFFKKFRRDPNAANRGNMIQKALLLPEASGYMAPHDPEMGRYDQEHEMEKLSVVSAPRSGSRRGAPSRTEYYHDRPSSAQPSLDDQSYHSREPSWVEHDGHGGGRLTIPSLYSHITGEPRRGPEPRTTVKNAQAAPALTSRFSDSTIATADIYRQYGAPRSRETIPPVPPMPETEAQQYASASITVLEPQRVGLGTQPQQGVHWLTPSHTGSSGASRNPFRQY</sequence>
<accession>A0A165YX46</accession>
<dbReference type="PANTHER" id="PTHR15332:SF175">
    <property type="entry name" value="PROPROTEIN CONVERTASE SUBTILISIN_KEXIN TYPE 5-LIKE"/>
    <property type="match status" value="1"/>
</dbReference>
<keyword evidence="8" id="KW-0472">Membrane</keyword>
<dbReference type="STRING" id="1314776.A0A165YX46"/>
<evidence type="ECO:0000256" key="1">
    <source>
        <dbReference type="ARBA" id="ARBA00004613"/>
    </source>
</evidence>
<organism evidence="11 12">
    <name type="scientific">Sistotremastrum suecicum HHB10207 ss-3</name>
    <dbReference type="NCBI Taxonomy" id="1314776"/>
    <lineage>
        <taxon>Eukaryota</taxon>
        <taxon>Fungi</taxon>
        <taxon>Dikarya</taxon>
        <taxon>Basidiomycota</taxon>
        <taxon>Agaricomycotina</taxon>
        <taxon>Agaricomycetes</taxon>
        <taxon>Sistotremastrales</taxon>
        <taxon>Sistotremastraceae</taxon>
        <taxon>Sistotremastrum</taxon>
    </lineage>
</organism>
<feature type="chain" id="PRO_5007869621" evidence="9">
    <location>
        <begin position="21"/>
        <end position="950"/>
    </location>
</feature>
<evidence type="ECO:0000313" key="11">
    <source>
        <dbReference type="EMBL" id="KZT33702.1"/>
    </source>
</evidence>
<keyword evidence="12" id="KW-1185">Reference proteome</keyword>
<dbReference type="InterPro" id="IPR009030">
    <property type="entry name" value="Growth_fac_rcpt_cys_sf"/>
</dbReference>
<comment type="subcellular location">
    <subcellularLocation>
        <location evidence="1">Secreted</location>
    </subcellularLocation>
</comment>
<dbReference type="CDD" id="cd00064">
    <property type="entry name" value="FU"/>
    <property type="match status" value="5"/>
</dbReference>
<dbReference type="InterPro" id="IPR000742">
    <property type="entry name" value="EGF"/>
</dbReference>
<evidence type="ECO:0000256" key="7">
    <source>
        <dbReference type="SAM" id="MobiDB-lite"/>
    </source>
</evidence>
<proteinExistence type="predicted"/>
<gene>
    <name evidence="11" type="ORF">SISSUDRAFT_1065937</name>
</gene>
<dbReference type="OrthoDB" id="18487at2759"/>
<keyword evidence="5" id="KW-0325">Glycoprotein</keyword>
<feature type="compositionally biased region" description="Basic and acidic residues" evidence="7">
    <location>
        <begin position="813"/>
        <end position="829"/>
    </location>
</feature>
<evidence type="ECO:0000256" key="8">
    <source>
        <dbReference type="SAM" id="Phobius"/>
    </source>
</evidence>
<keyword evidence="11" id="KW-0675">Receptor</keyword>
<feature type="signal peptide" evidence="9">
    <location>
        <begin position="1"/>
        <end position="20"/>
    </location>
</feature>
<evidence type="ECO:0000256" key="4">
    <source>
        <dbReference type="ARBA" id="ARBA00022729"/>
    </source>
</evidence>
<protein>
    <submittedName>
        <fullName evidence="11">Growth factor receptor domain-containing protein</fullName>
    </submittedName>
</protein>
<feature type="compositionally biased region" description="Low complexity" evidence="7">
    <location>
        <begin position="779"/>
        <end position="795"/>
    </location>
</feature>
<feature type="region of interest" description="Disordered" evidence="7">
    <location>
        <begin position="779"/>
        <end position="861"/>
    </location>
</feature>
<keyword evidence="8" id="KW-0812">Transmembrane</keyword>
<name>A0A165YX46_9AGAM</name>
<feature type="compositionally biased region" description="Polar residues" evidence="7">
    <location>
        <begin position="934"/>
        <end position="950"/>
    </location>
</feature>
<dbReference type="InterPro" id="IPR006212">
    <property type="entry name" value="Furin_repeat"/>
</dbReference>
<dbReference type="EMBL" id="KV428224">
    <property type="protein sequence ID" value="KZT33702.1"/>
    <property type="molecule type" value="Genomic_DNA"/>
</dbReference>
<evidence type="ECO:0000256" key="2">
    <source>
        <dbReference type="ARBA" id="ARBA00022525"/>
    </source>
</evidence>
<dbReference type="Pfam" id="PF15913">
    <property type="entry name" value="Furin-like_2"/>
    <property type="match status" value="1"/>
</dbReference>
<keyword evidence="8" id="KW-1133">Transmembrane helix</keyword>
<reference evidence="11 12" key="1">
    <citation type="journal article" date="2016" name="Mol. Biol. Evol.">
        <title>Comparative Genomics of Early-Diverging Mushroom-Forming Fungi Provides Insights into the Origins of Lignocellulose Decay Capabilities.</title>
        <authorList>
            <person name="Nagy L.G."/>
            <person name="Riley R."/>
            <person name="Tritt A."/>
            <person name="Adam C."/>
            <person name="Daum C."/>
            <person name="Floudas D."/>
            <person name="Sun H."/>
            <person name="Yadav J.S."/>
            <person name="Pangilinan J."/>
            <person name="Larsson K.H."/>
            <person name="Matsuura K."/>
            <person name="Barry K."/>
            <person name="Labutti K."/>
            <person name="Kuo R."/>
            <person name="Ohm R.A."/>
            <person name="Bhattacharya S.S."/>
            <person name="Shirouzu T."/>
            <person name="Yoshinaga Y."/>
            <person name="Martin F.M."/>
            <person name="Grigoriev I.V."/>
            <person name="Hibbett D.S."/>
        </authorList>
    </citation>
    <scope>NUCLEOTIDE SEQUENCE [LARGE SCALE GENOMIC DNA]</scope>
    <source>
        <strain evidence="11 12">HHB10207 ss-3</strain>
    </source>
</reference>
<feature type="disulfide bond" evidence="6">
    <location>
        <begin position="196"/>
        <end position="206"/>
    </location>
</feature>
<dbReference type="Gene3D" id="2.10.220.10">
    <property type="entry name" value="Hormone Receptor, Insulin-like Growth Factor Receptor 1, Chain A, domain 2"/>
    <property type="match status" value="4"/>
</dbReference>
<dbReference type="AlphaFoldDB" id="A0A165YX46"/>
<evidence type="ECO:0000256" key="5">
    <source>
        <dbReference type="ARBA" id="ARBA00023180"/>
    </source>
</evidence>
<feature type="region of interest" description="Disordered" evidence="7">
    <location>
        <begin position="924"/>
        <end position="950"/>
    </location>
</feature>
<dbReference type="GO" id="GO:0005576">
    <property type="term" value="C:extracellular region"/>
    <property type="evidence" value="ECO:0007669"/>
    <property type="project" value="UniProtKB-SubCell"/>
</dbReference>
<dbReference type="Proteomes" id="UP000076798">
    <property type="component" value="Unassembled WGS sequence"/>
</dbReference>